<evidence type="ECO:0000256" key="3">
    <source>
        <dbReference type="SAM" id="MobiDB-lite"/>
    </source>
</evidence>
<dbReference type="Gene3D" id="3.40.50.2000">
    <property type="entry name" value="Glycogen Phosphorylase B"/>
    <property type="match status" value="1"/>
</dbReference>
<evidence type="ECO:0000259" key="4">
    <source>
        <dbReference type="Pfam" id="PF21129"/>
    </source>
</evidence>
<feature type="domain" description="Autotransproter heptosyltransferase TibC/BAHTCr-like N-terminal" evidence="4">
    <location>
        <begin position="22"/>
        <end position="84"/>
    </location>
</feature>
<dbReference type="Pfam" id="PF21129">
    <property type="entry name" value="TibC_1st"/>
    <property type="match status" value="1"/>
</dbReference>
<dbReference type="InterPro" id="IPR051199">
    <property type="entry name" value="LPS_LOS_Heptosyltrfase"/>
</dbReference>
<dbReference type="GO" id="GO:0005829">
    <property type="term" value="C:cytosol"/>
    <property type="evidence" value="ECO:0007669"/>
    <property type="project" value="TreeGrafter"/>
</dbReference>
<dbReference type="RefSeq" id="WP_244591176.1">
    <property type="nucleotide sequence ID" value="NZ_BEWM01000004.1"/>
</dbReference>
<reference evidence="6" key="1">
    <citation type="journal article" date="2019" name="Int. J. Syst. Evol. Microbiol.">
        <title>The Global Catalogue of Microorganisms (GCM) 10K type strain sequencing project: providing services to taxonomists for standard genome sequencing and annotation.</title>
        <authorList>
            <consortium name="The Broad Institute Genomics Platform"/>
            <consortium name="The Broad Institute Genome Sequencing Center for Infectious Disease"/>
            <person name="Wu L."/>
            <person name="Ma J."/>
        </authorList>
    </citation>
    <scope>NUCLEOTIDE SEQUENCE [LARGE SCALE GENOMIC DNA]</scope>
    <source>
        <strain evidence="6">NBRC 3267</strain>
    </source>
</reference>
<evidence type="ECO:0000256" key="2">
    <source>
        <dbReference type="ARBA" id="ARBA00022679"/>
    </source>
</evidence>
<dbReference type="NCBIfam" id="TIGR04414">
    <property type="entry name" value="hepto_Aah_TibC"/>
    <property type="match status" value="1"/>
</dbReference>
<evidence type="ECO:0000256" key="1">
    <source>
        <dbReference type="ARBA" id="ARBA00022676"/>
    </source>
</evidence>
<name>A0AAV5NBX9_9PROT</name>
<gene>
    <name evidence="5" type="ORF">GCM10007867_08070</name>
</gene>
<dbReference type="PANTHER" id="PTHR30160:SF1">
    <property type="entry name" value="LIPOPOLYSACCHARIDE 1,2-N-ACETYLGLUCOSAMINETRANSFERASE-RELATED"/>
    <property type="match status" value="1"/>
</dbReference>
<accession>A0AAV5NBX9</accession>
<dbReference type="InterPro" id="IPR002201">
    <property type="entry name" value="Glyco_trans_9"/>
</dbReference>
<dbReference type="GO" id="GO:0008713">
    <property type="term" value="F:ADP-heptose-lipopolysaccharide heptosyltransferase activity"/>
    <property type="evidence" value="ECO:0007669"/>
    <property type="project" value="TreeGrafter"/>
</dbReference>
<keyword evidence="6" id="KW-1185">Reference proteome</keyword>
<organism evidence="5 6">
    <name type="scientific">Gluconobacter cerinus</name>
    <dbReference type="NCBI Taxonomy" id="38307"/>
    <lineage>
        <taxon>Bacteria</taxon>
        <taxon>Pseudomonadati</taxon>
        <taxon>Pseudomonadota</taxon>
        <taxon>Alphaproteobacteria</taxon>
        <taxon>Acetobacterales</taxon>
        <taxon>Acetobacteraceae</taxon>
        <taxon>Gluconobacter</taxon>
    </lineage>
</organism>
<comment type="caution">
    <text evidence="5">The sequence shown here is derived from an EMBL/GenBank/DDBJ whole genome shotgun (WGS) entry which is preliminary data.</text>
</comment>
<feature type="region of interest" description="Disordered" evidence="3">
    <location>
        <begin position="1"/>
        <end position="22"/>
    </location>
</feature>
<evidence type="ECO:0000313" key="5">
    <source>
        <dbReference type="EMBL" id="GLQ61962.1"/>
    </source>
</evidence>
<dbReference type="EMBL" id="BSNU01000001">
    <property type="protein sequence ID" value="GLQ61962.1"/>
    <property type="molecule type" value="Genomic_DNA"/>
</dbReference>
<dbReference type="InterPro" id="IPR030929">
    <property type="entry name" value="Aah/TibC-like"/>
</dbReference>
<dbReference type="PANTHER" id="PTHR30160">
    <property type="entry name" value="TETRAACYLDISACCHARIDE 4'-KINASE-RELATED"/>
    <property type="match status" value="1"/>
</dbReference>
<dbReference type="InterPro" id="IPR049327">
    <property type="entry name" value="TibC/BAHTCr-like_N"/>
</dbReference>
<evidence type="ECO:0000313" key="6">
    <source>
        <dbReference type="Proteomes" id="UP001156614"/>
    </source>
</evidence>
<protein>
    <submittedName>
        <fullName evidence="5">Autotransporter strand-loop-strand O-heptosyltransferase</fullName>
    </submittedName>
</protein>
<proteinExistence type="predicted"/>
<dbReference type="Proteomes" id="UP001156614">
    <property type="component" value="Unassembled WGS sequence"/>
</dbReference>
<dbReference type="AlphaFoldDB" id="A0AAV5NBX9"/>
<keyword evidence="2" id="KW-0808">Transferase</keyword>
<sequence>MSISSPSAPPVQPASIVPTQDGPGGIRFDFNDGCRVLLPAGNWHVVLKDLDTHTILFSEDVSQGIVQSIKRYYLRYQIEITKDGEPFFTYEMDLKDQPILVRMREGGIGDHLAWFGQVAEFARKHECRLTCMVRPDIASLLIPVYPYIRLVSTEEEAGKDYYASYKVLIFYNDVARNHSPVDYREAGLENNAALILGLSRTSRPPDVDVMEGGRPLAERYVCIATQATSQNKYWNNPFGWVETIRFLKNHGYRVICIDRSRVNGVGTIWNNIPYGAEDFTGALPLAERARWLRHAEFFIGLSSGLSWLAWAVGTPIVLISGFTRPDNEFETPYRVINWNACNGCSNDIRCQLDPADYLWCPRQSGTDKQFECTRLISSQQVIDTIMKIPDFEGVSE</sequence>
<keyword evidence="1" id="KW-0328">Glycosyltransferase</keyword>
<dbReference type="SUPFAM" id="SSF53756">
    <property type="entry name" value="UDP-Glycosyltransferase/glycogen phosphorylase"/>
    <property type="match status" value="1"/>
</dbReference>
<dbReference type="Pfam" id="PF01075">
    <property type="entry name" value="Glyco_transf_9"/>
    <property type="match status" value="1"/>
</dbReference>
<dbReference type="GO" id="GO:0009244">
    <property type="term" value="P:lipopolysaccharide core region biosynthetic process"/>
    <property type="evidence" value="ECO:0007669"/>
    <property type="project" value="TreeGrafter"/>
</dbReference>